<feature type="domain" description="Protein kinase" evidence="21">
    <location>
        <begin position="699"/>
        <end position="991"/>
    </location>
</feature>
<dbReference type="GO" id="GO:0005886">
    <property type="term" value="C:plasma membrane"/>
    <property type="evidence" value="ECO:0007669"/>
    <property type="project" value="UniProtKB-SubCell"/>
</dbReference>
<feature type="compositionally biased region" description="Polar residues" evidence="18">
    <location>
        <begin position="615"/>
        <end position="639"/>
    </location>
</feature>
<dbReference type="Pfam" id="PF07714">
    <property type="entry name" value="PK_Tyr_Ser-Thr"/>
    <property type="match status" value="1"/>
</dbReference>
<dbReference type="InterPro" id="IPR000719">
    <property type="entry name" value="Prot_kinase_dom"/>
</dbReference>
<evidence type="ECO:0000256" key="10">
    <source>
        <dbReference type="ARBA" id="ARBA00023136"/>
    </source>
</evidence>
<evidence type="ECO:0000259" key="22">
    <source>
        <dbReference type="PROSITE" id="PS50125"/>
    </source>
</evidence>
<keyword evidence="12" id="KW-0325">Glycoprotein</keyword>
<evidence type="ECO:0000256" key="2">
    <source>
        <dbReference type="ARBA" id="ARBA00004251"/>
    </source>
</evidence>
<organism evidence="23">
    <name type="scientific">Ascaris suum</name>
    <name type="common">Pig roundworm</name>
    <name type="synonym">Ascaris lumbricoides</name>
    <dbReference type="NCBI Taxonomy" id="6253"/>
    <lineage>
        <taxon>Eukaryota</taxon>
        <taxon>Metazoa</taxon>
        <taxon>Ecdysozoa</taxon>
        <taxon>Nematoda</taxon>
        <taxon>Chromadorea</taxon>
        <taxon>Rhabditida</taxon>
        <taxon>Spirurina</taxon>
        <taxon>Ascaridomorpha</taxon>
        <taxon>Ascaridoidea</taxon>
        <taxon>Ascarididae</taxon>
        <taxon>Ascaris</taxon>
    </lineage>
</organism>
<dbReference type="InterPro" id="IPR018297">
    <property type="entry name" value="A/G_cyclase_CS"/>
</dbReference>
<keyword evidence="8 19" id="KW-1133">Transmembrane helix</keyword>
<evidence type="ECO:0000256" key="12">
    <source>
        <dbReference type="ARBA" id="ARBA00023180"/>
    </source>
</evidence>
<keyword evidence="9" id="KW-0342">GTP-binding</keyword>
<evidence type="ECO:0000256" key="5">
    <source>
        <dbReference type="ARBA" id="ARBA00022692"/>
    </source>
</evidence>
<evidence type="ECO:0000256" key="7">
    <source>
        <dbReference type="ARBA" id="ARBA00022741"/>
    </source>
</evidence>
<dbReference type="PROSITE" id="PS50125">
    <property type="entry name" value="GUANYLATE_CYCLASE_2"/>
    <property type="match status" value="1"/>
</dbReference>
<sequence length="1254" mass="142443">MLKYGHSLIRLILVALAFHSITSSRAKSAERQTVAPKSRHRMDRPMLAALFLPPYHLKSTEASLEHRHLANIESVEPILDIAIGDAQGRYIYEWSLDEPWMKLLKVPINECEDQKRVAWAALEAVKWTNGSGLDVAFGPACDYVLATANRILSFSKVPMFTSAGFSEWFKDKANNAELMTRVGPLQDHIALMIEQLSDRFGWVRPTLFYQKAFWESELLESGFCKMMMTGLFVRSANKQSNLSPNPRILPNYEGDGGIREVYAQNLIDNVGVERAVIILCASPDTVREIMLAAHDLGMATSGEYVFINIDVSTGSHAEKPWIRANETNSPENEKAKQAYRALKTISLRRSDLDEYKNFESRVKERAEKKYNYSAKTGKEYEMNNFISAFYDAVLLYAIALNETLTEGLDPRNGHNITSKMWSRTFVGITGNVSIDENGDRYSDYSLLDLDPSQEKFVEVAYYSGASNELKQVSEFHWVGGSPPKDSPICGWDHSKCPEGYPVYVYLLLGSAIFILILMCGFIYFWRRYRLEAELAAMSWKIRWEDLNGDESKKEKKKNKRSRKVHGYQYESEALLRSSSRTSVTSDKRSSSSGATRKISAMIDRKFSIFTRKKSSPTQDKNNQQMNSHNHVDNSQSPFVSNVEGVHFKEGDVEAGDRRVSSPISTNSDATSKKKKSSNEDEFELQTKKSISLRNRKLSFGGLSIKSGGSVETIQMQNNAQIYTKTAIYKGTIVAVKKLNIDPKKYPKLELPRALLMEFKRMKDLQHDHITRFTGACVDCPHYCLVQEYCPKGSLEDILENEKIELDKMMKYSLLHDLVKGMYFLHSSYVGSHGKLKSSNCVVDSRFVLKVTDFGFHKLHAMEDENIDEIGEHAFYRKKLWTAPEILRNPSAFPPNGTKAGDSYSFAIILHEMLFRKGVFYRDDEPSPKEIYDRVRKEPGPDEELYRPQIPESALSDDPVEPHLINLMMGCWAEEPHDRPDFSVIRKVVRSLNKNNETSNLVDNLLKRMEQYANNLEGLVEERTQEYFAEKKKVEDLLHQLLPPSVADQLISGRAVQAEAFDSVTIYFSDIVGFTALSSMSTPMQVVTLLNDLYMAFDGVVDNFRVYKVETIGDAYMVVSGLPERHDQHASQIAQMALALLHKVKNFVIRHRPDEQLKLRIGIHSGSVVAGVVGSKMPRYCLFGDTVNTSSRMESNGLPLRIHVSKQTKEILDKEPGFRLVLRGEVEMKGKGKQTTYWLKGYKDQNIPDFGPEYA</sequence>
<evidence type="ECO:0000256" key="13">
    <source>
        <dbReference type="ARBA" id="ARBA00023239"/>
    </source>
</evidence>
<evidence type="ECO:0000256" key="14">
    <source>
        <dbReference type="ARBA" id="ARBA00023293"/>
    </source>
</evidence>
<name>F1KS35_ASCSU</name>
<dbReference type="InterPro" id="IPR001828">
    <property type="entry name" value="ANF_lig-bd_rcpt"/>
</dbReference>
<dbReference type="GO" id="GO:0005525">
    <property type="term" value="F:GTP binding"/>
    <property type="evidence" value="ECO:0007669"/>
    <property type="project" value="UniProtKB-KW"/>
</dbReference>
<dbReference type="InterPro" id="IPR011009">
    <property type="entry name" value="Kinase-like_dom_sf"/>
</dbReference>
<dbReference type="FunFam" id="3.40.50.2300:FF:000721">
    <property type="entry name" value="Guanylate cyclase"/>
    <property type="match status" value="1"/>
</dbReference>
<dbReference type="PANTHER" id="PTHR11920:SF494">
    <property type="entry name" value="ATRIAL NATRIURETIC PEPTIDE RECEPTOR 2"/>
    <property type="match status" value="1"/>
</dbReference>
<dbReference type="Gene3D" id="1.10.510.10">
    <property type="entry name" value="Transferase(Phosphotransferase) domain 1"/>
    <property type="match status" value="1"/>
</dbReference>
<protein>
    <recommendedName>
        <fullName evidence="3 16">Guanylate cyclase</fullName>
        <ecNumber evidence="3 16">4.6.1.2</ecNumber>
    </recommendedName>
</protein>
<keyword evidence="13 15" id="KW-0456">Lyase</keyword>
<evidence type="ECO:0000259" key="21">
    <source>
        <dbReference type="PROSITE" id="PS50011"/>
    </source>
</evidence>
<keyword evidence="4" id="KW-1003">Cell membrane</keyword>
<dbReference type="GO" id="GO:0007168">
    <property type="term" value="P:receptor guanylyl cyclase signaling pathway"/>
    <property type="evidence" value="ECO:0007669"/>
    <property type="project" value="TreeGrafter"/>
</dbReference>
<dbReference type="InterPro" id="IPR028082">
    <property type="entry name" value="Peripla_BP_I"/>
</dbReference>
<dbReference type="InterPro" id="IPR001245">
    <property type="entry name" value="Ser-Thr/Tyr_kinase_cat_dom"/>
</dbReference>
<evidence type="ECO:0000256" key="20">
    <source>
        <dbReference type="SAM" id="SignalP"/>
    </source>
</evidence>
<comment type="subcellular location">
    <subcellularLocation>
        <location evidence="2">Cell membrane</location>
        <topology evidence="2">Single-pass type I membrane protein</topology>
    </subcellularLocation>
</comment>
<dbReference type="FunFam" id="1.10.510.10:FF:000420">
    <property type="entry name" value="Guanylate cyclase"/>
    <property type="match status" value="1"/>
</dbReference>
<evidence type="ECO:0000256" key="6">
    <source>
        <dbReference type="ARBA" id="ARBA00022729"/>
    </source>
</evidence>
<keyword evidence="10 19" id="KW-0472">Membrane</keyword>
<dbReference type="Gene3D" id="3.40.50.2300">
    <property type="match status" value="3"/>
</dbReference>
<accession>F1KS35</accession>
<comment type="similarity">
    <text evidence="15">Belongs to the adenylyl cyclase class-4/guanylyl cyclase family.</text>
</comment>
<evidence type="ECO:0000256" key="16">
    <source>
        <dbReference type="RuleBase" id="RU003431"/>
    </source>
</evidence>
<dbReference type="PROSITE" id="PS00452">
    <property type="entry name" value="GUANYLATE_CYCLASE_1"/>
    <property type="match status" value="1"/>
</dbReference>
<feature type="coiled-coil region" evidence="17">
    <location>
        <begin position="994"/>
        <end position="1025"/>
    </location>
</feature>
<evidence type="ECO:0000256" key="1">
    <source>
        <dbReference type="ARBA" id="ARBA00001436"/>
    </source>
</evidence>
<evidence type="ECO:0000256" key="18">
    <source>
        <dbReference type="SAM" id="MobiDB-lite"/>
    </source>
</evidence>
<dbReference type="PANTHER" id="PTHR11920">
    <property type="entry name" value="GUANYLYL CYCLASE"/>
    <property type="match status" value="1"/>
</dbReference>
<feature type="region of interest" description="Disordered" evidence="18">
    <location>
        <begin position="573"/>
        <end position="595"/>
    </location>
</feature>
<proteinExistence type="evidence at transcript level"/>
<dbReference type="Gene3D" id="3.30.70.1230">
    <property type="entry name" value="Nucleotide cyclase"/>
    <property type="match status" value="1"/>
</dbReference>
<evidence type="ECO:0000313" key="23">
    <source>
        <dbReference type="EMBL" id="ADY40689.1"/>
    </source>
</evidence>
<dbReference type="GO" id="GO:0001653">
    <property type="term" value="F:peptide receptor activity"/>
    <property type="evidence" value="ECO:0007669"/>
    <property type="project" value="TreeGrafter"/>
</dbReference>
<keyword evidence="11 23" id="KW-0675">Receptor</keyword>
<dbReference type="InterPro" id="IPR029787">
    <property type="entry name" value="Nucleotide_cyclase"/>
</dbReference>
<dbReference type="Pfam" id="PF01094">
    <property type="entry name" value="ANF_receptor"/>
    <property type="match status" value="1"/>
</dbReference>
<dbReference type="SUPFAM" id="SSF53822">
    <property type="entry name" value="Periplasmic binding protein-like I"/>
    <property type="match status" value="1"/>
</dbReference>
<dbReference type="PRINTS" id="PR00255">
    <property type="entry name" value="NATPEPTIDER"/>
</dbReference>
<feature type="chain" id="PRO_5003268248" description="Guanylate cyclase" evidence="20">
    <location>
        <begin position="27"/>
        <end position="1254"/>
    </location>
</feature>
<evidence type="ECO:0000256" key="9">
    <source>
        <dbReference type="ARBA" id="ARBA00023134"/>
    </source>
</evidence>
<dbReference type="InterPro" id="IPR001054">
    <property type="entry name" value="A/G_cyclase"/>
</dbReference>
<feature type="region of interest" description="Disordered" evidence="18">
    <location>
        <begin position="611"/>
        <end position="684"/>
    </location>
</feature>
<feature type="transmembrane region" description="Helical" evidence="19">
    <location>
        <begin position="502"/>
        <end position="525"/>
    </location>
</feature>
<dbReference type="EMBL" id="JI164959">
    <property type="protein sequence ID" value="ADY40689.1"/>
    <property type="molecule type" value="mRNA"/>
</dbReference>
<comment type="catalytic activity">
    <reaction evidence="1 16">
        <text>GTP = 3',5'-cyclic GMP + diphosphate</text>
        <dbReference type="Rhea" id="RHEA:13665"/>
        <dbReference type="ChEBI" id="CHEBI:33019"/>
        <dbReference type="ChEBI" id="CHEBI:37565"/>
        <dbReference type="ChEBI" id="CHEBI:57746"/>
        <dbReference type="EC" id="4.6.1.2"/>
    </reaction>
</comment>
<keyword evidence="7" id="KW-0547">Nucleotide-binding</keyword>
<keyword evidence="17" id="KW-0175">Coiled coil</keyword>
<evidence type="ECO:0000256" key="19">
    <source>
        <dbReference type="SAM" id="Phobius"/>
    </source>
</evidence>
<dbReference type="Pfam" id="PF00211">
    <property type="entry name" value="Guanylate_cyc"/>
    <property type="match status" value="1"/>
</dbReference>
<dbReference type="CDD" id="cd07302">
    <property type="entry name" value="CHD"/>
    <property type="match status" value="1"/>
</dbReference>
<keyword evidence="6 20" id="KW-0732">Signal</keyword>
<dbReference type="CDD" id="cd14042">
    <property type="entry name" value="PK_GC-A_B"/>
    <property type="match status" value="1"/>
</dbReference>
<dbReference type="SUPFAM" id="SSF56112">
    <property type="entry name" value="Protein kinase-like (PK-like)"/>
    <property type="match status" value="1"/>
</dbReference>
<dbReference type="AlphaFoldDB" id="F1KS35"/>
<dbReference type="GO" id="GO:0004016">
    <property type="term" value="F:adenylate cyclase activity"/>
    <property type="evidence" value="ECO:0007669"/>
    <property type="project" value="TreeGrafter"/>
</dbReference>
<evidence type="ECO:0000256" key="4">
    <source>
        <dbReference type="ARBA" id="ARBA00022475"/>
    </source>
</evidence>
<dbReference type="InterPro" id="IPR050401">
    <property type="entry name" value="Cyclic_nucleotide_synthase"/>
</dbReference>
<evidence type="ECO:0000256" key="3">
    <source>
        <dbReference type="ARBA" id="ARBA00012202"/>
    </source>
</evidence>
<dbReference type="EC" id="4.6.1.2" evidence="3 16"/>
<dbReference type="GO" id="GO:0004383">
    <property type="term" value="F:guanylate cyclase activity"/>
    <property type="evidence" value="ECO:0007669"/>
    <property type="project" value="UniProtKB-EC"/>
</dbReference>
<dbReference type="GO" id="GO:0005524">
    <property type="term" value="F:ATP binding"/>
    <property type="evidence" value="ECO:0007669"/>
    <property type="project" value="InterPro"/>
</dbReference>
<feature type="signal peptide" evidence="20">
    <location>
        <begin position="1"/>
        <end position="26"/>
    </location>
</feature>
<keyword evidence="14 16" id="KW-0141">cGMP biosynthesis</keyword>
<dbReference type="GO" id="GO:0004672">
    <property type="term" value="F:protein kinase activity"/>
    <property type="evidence" value="ECO:0007669"/>
    <property type="project" value="InterPro"/>
</dbReference>
<evidence type="ECO:0000256" key="17">
    <source>
        <dbReference type="SAM" id="Coils"/>
    </source>
</evidence>
<dbReference type="InterPro" id="IPR001170">
    <property type="entry name" value="ANPR/GUC"/>
</dbReference>
<dbReference type="FunFam" id="3.30.70.1230:FF:000004">
    <property type="entry name" value="Guanylate cyclase"/>
    <property type="match status" value="1"/>
</dbReference>
<dbReference type="PROSITE" id="PS50011">
    <property type="entry name" value="PROTEIN_KINASE_DOM"/>
    <property type="match status" value="1"/>
</dbReference>
<dbReference type="SUPFAM" id="SSF55073">
    <property type="entry name" value="Nucleotide cyclase"/>
    <property type="match status" value="1"/>
</dbReference>
<feature type="domain" description="Guanylate cyclase" evidence="22">
    <location>
        <begin position="1064"/>
        <end position="1193"/>
    </location>
</feature>
<keyword evidence="5 19" id="KW-0812">Transmembrane</keyword>
<evidence type="ECO:0000256" key="15">
    <source>
        <dbReference type="RuleBase" id="RU000405"/>
    </source>
</evidence>
<reference evidence="23" key="1">
    <citation type="journal article" date="2011" name="Genome Res.">
        <title>Deep small RNA sequencing from the nematode Ascaris reveals conservation, functional diversification, and novel developmental profiles.</title>
        <authorList>
            <person name="Wang J."/>
            <person name="Czech B."/>
            <person name="Crunk A."/>
            <person name="Wallace A."/>
            <person name="Mitreva M."/>
            <person name="Hannon G.J."/>
            <person name="Davis R.E."/>
        </authorList>
    </citation>
    <scope>NUCLEOTIDE SEQUENCE</scope>
</reference>
<evidence type="ECO:0000256" key="11">
    <source>
        <dbReference type="ARBA" id="ARBA00023170"/>
    </source>
</evidence>
<feature type="compositionally biased region" description="Basic and acidic residues" evidence="18">
    <location>
        <begin position="645"/>
        <end position="659"/>
    </location>
</feature>
<evidence type="ECO:0000256" key="8">
    <source>
        <dbReference type="ARBA" id="ARBA00022989"/>
    </source>
</evidence>
<dbReference type="GO" id="GO:0035556">
    <property type="term" value="P:intracellular signal transduction"/>
    <property type="evidence" value="ECO:0007669"/>
    <property type="project" value="InterPro"/>
</dbReference>
<dbReference type="SMART" id="SM00044">
    <property type="entry name" value="CYCc"/>
    <property type="match status" value="1"/>
</dbReference>